<dbReference type="PANTHER" id="PTHR44846:SF1">
    <property type="entry name" value="MANNOSYL-D-GLYCERATE TRANSPORT_METABOLISM SYSTEM REPRESSOR MNGR-RELATED"/>
    <property type="match status" value="1"/>
</dbReference>
<dbReference type="CDD" id="cd07377">
    <property type="entry name" value="WHTH_GntR"/>
    <property type="match status" value="1"/>
</dbReference>
<organism evidence="5 6">
    <name type="scientific">Cohnella thailandensis</name>
    <dbReference type="NCBI Taxonomy" id="557557"/>
    <lineage>
        <taxon>Bacteria</taxon>
        <taxon>Bacillati</taxon>
        <taxon>Bacillota</taxon>
        <taxon>Bacilli</taxon>
        <taxon>Bacillales</taxon>
        <taxon>Paenibacillaceae</taxon>
        <taxon>Cohnella</taxon>
    </lineage>
</organism>
<evidence type="ECO:0000256" key="2">
    <source>
        <dbReference type="ARBA" id="ARBA00023125"/>
    </source>
</evidence>
<dbReference type="InterPro" id="IPR011663">
    <property type="entry name" value="UTRA"/>
</dbReference>
<evidence type="ECO:0000259" key="4">
    <source>
        <dbReference type="PROSITE" id="PS50949"/>
    </source>
</evidence>
<name>A0A841SL83_9BACL</name>
<sequence>MATVNLSRRKRPLYLQIKNILKDRILHGQYPLDTNIPSEPRLEEEFGVSKITVRNAIKELVAEGYLEPSSGKGTKVVRNTSTAKRSTWKSFTELLVEEGHRMQKRLLSSELATHEPESAPHRLFGDEGLRVERLYLLNGEPYIYYVHYLPSHLATADLSALGDHSLYGFLEENDIELANFRDEFAVATAPPRIEEALGLPPGTPLLRRLRYSYDDTGEVVEYSEGFYHTAMQPYVVHFGV</sequence>
<dbReference type="AlphaFoldDB" id="A0A841SL83"/>
<dbReference type="InterPro" id="IPR036390">
    <property type="entry name" value="WH_DNA-bd_sf"/>
</dbReference>
<dbReference type="PRINTS" id="PR00035">
    <property type="entry name" value="HTHGNTR"/>
</dbReference>
<feature type="domain" description="HTH gntR-type" evidence="4">
    <location>
        <begin position="11"/>
        <end position="79"/>
    </location>
</feature>
<dbReference type="InterPro" id="IPR036388">
    <property type="entry name" value="WH-like_DNA-bd_sf"/>
</dbReference>
<dbReference type="RefSeq" id="WP_185118483.1">
    <property type="nucleotide sequence ID" value="NZ_JACJVQ010000003.1"/>
</dbReference>
<dbReference type="InterPro" id="IPR050679">
    <property type="entry name" value="Bact_HTH_transcr_reg"/>
</dbReference>
<dbReference type="InterPro" id="IPR028978">
    <property type="entry name" value="Chorismate_lyase_/UTRA_dom_sf"/>
</dbReference>
<dbReference type="Gene3D" id="1.10.10.10">
    <property type="entry name" value="Winged helix-like DNA-binding domain superfamily/Winged helix DNA-binding domain"/>
    <property type="match status" value="1"/>
</dbReference>
<evidence type="ECO:0000313" key="5">
    <source>
        <dbReference type="EMBL" id="MBB6633263.1"/>
    </source>
</evidence>
<dbReference type="SUPFAM" id="SSF64288">
    <property type="entry name" value="Chorismate lyase-like"/>
    <property type="match status" value="1"/>
</dbReference>
<proteinExistence type="predicted"/>
<dbReference type="Pfam" id="PF07702">
    <property type="entry name" value="UTRA"/>
    <property type="match status" value="1"/>
</dbReference>
<evidence type="ECO:0000256" key="1">
    <source>
        <dbReference type="ARBA" id="ARBA00023015"/>
    </source>
</evidence>
<keyword evidence="6" id="KW-1185">Reference proteome</keyword>
<dbReference type="Pfam" id="PF00392">
    <property type="entry name" value="GntR"/>
    <property type="match status" value="1"/>
</dbReference>
<keyword evidence="1" id="KW-0805">Transcription regulation</keyword>
<dbReference type="SMART" id="SM00345">
    <property type="entry name" value="HTH_GNTR"/>
    <property type="match status" value="1"/>
</dbReference>
<dbReference type="SMART" id="SM00866">
    <property type="entry name" value="UTRA"/>
    <property type="match status" value="1"/>
</dbReference>
<evidence type="ECO:0000313" key="6">
    <source>
        <dbReference type="Proteomes" id="UP000535838"/>
    </source>
</evidence>
<keyword evidence="3" id="KW-0804">Transcription</keyword>
<dbReference type="GO" id="GO:0045892">
    <property type="term" value="P:negative regulation of DNA-templated transcription"/>
    <property type="evidence" value="ECO:0007669"/>
    <property type="project" value="TreeGrafter"/>
</dbReference>
<keyword evidence="2" id="KW-0238">DNA-binding</keyword>
<dbReference type="SUPFAM" id="SSF46785">
    <property type="entry name" value="Winged helix' DNA-binding domain"/>
    <property type="match status" value="1"/>
</dbReference>
<dbReference type="InterPro" id="IPR000524">
    <property type="entry name" value="Tscrpt_reg_HTH_GntR"/>
</dbReference>
<dbReference type="PANTHER" id="PTHR44846">
    <property type="entry name" value="MANNOSYL-D-GLYCERATE TRANSPORT/METABOLISM SYSTEM REPRESSOR MNGR-RELATED"/>
    <property type="match status" value="1"/>
</dbReference>
<accession>A0A841SL83</accession>
<protein>
    <submittedName>
        <fullName evidence="5">GntR family transcriptional regulator</fullName>
    </submittedName>
</protein>
<dbReference type="GO" id="GO:0003700">
    <property type="term" value="F:DNA-binding transcription factor activity"/>
    <property type="evidence" value="ECO:0007669"/>
    <property type="project" value="InterPro"/>
</dbReference>
<gene>
    <name evidence="5" type="ORF">H7B67_03935</name>
</gene>
<dbReference type="Proteomes" id="UP000535838">
    <property type="component" value="Unassembled WGS sequence"/>
</dbReference>
<dbReference type="Gene3D" id="3.40.1410.10">
    <property type="entry name" value="Chorismate lyase-like"/>
    <property type="match status" value="1"/>
</dbReference>
<comment type="caution">
    <text evidence="5">The sequence shown here is derived from an EMBL/GenBank/DDBJ whole genome shotgun (WGS) entry which is preliminary data.</text>
</comment>
<dbReference type="EMBL" id="JACJVQ010000003">
    <property type="protein sequence ID" value="MBB6633263.1"/>
    <property type="molecule type" value="Genomic_DNA"/>
</dbReference>
<reference evidence="5 6" key="1">
    <citation type="submission" date="2020-08" db="EMBL/GenBank/DDBJ databases">
        <title>Cohnella phylogeny.</title>
        <authorList>
            <person name="Dunlap C."/>
        </authorList>
    </citation>
    <scope>NUCLEOTIDE SEQUENCE [LARGE SCALE GENOMIC DNA]</scope>
    <source>
        <strain evidence="5 6">DSM 25241</strain>
    </source>
</reference>
<dbReference type="PROSITE" id="PS50949">
    <property type="entry name" value="HTH_GNTR"/>
    <property type="match status" value="1"/>
</dbReference>
<dbReference type="GO" id="GO:0003677">
    <property type="term" value="F:DNA binding"/>
    <property type="evidence" value="ECO:0007669"/>
    <property type="project" value="UniProtKB-KW"/>
</dbReference>
<evidence type="ECO:0000256" key="3">
    <source>
        <dbReference type="ARBA" id="ARBA00023163"/>
    </source>
</evidence>